<evidence type="ECO:0000259" key="2">
    <source>
        <dbReference type="PROSITE" id="PS50853"/>
    </source>
</evidence>
<feature type="domain" description="Fibronectin type-III" evidence="2">
    <location>
        <begin position="529"/>
        <end position="620"/>
    </location>
</feature>
<dbReference type="AlphaFoldDB" id="A0A432VA27"/>
<organism evidence="3 4">
    <name type="scientific">Borborobacter arsenicus</name>
    <dbReference type="NCBI Taxonomy" id="1851146"/>
    <lineage>
        <taxon>Bacteria</taxon>
        <taxon>Pseudomonadati</taxon>
        <taxon>Pseudomonadota</taxon>
        <taxon>Alphaproteobacteria</taxon>
        <taxon>Hyphomicrobiales</taxon>
        <taxon>Phyllobacteriaceae</taxon>
        <taxon>Borborobacter</taxon>
    </lineage>
</organism>
<protein>
    <submittedName>
        <fullName evidence="3">Fibronectin type III domain-containing protein</fullName>
    </submittedName>
</protein>
<dbReference type="InterPro" id="IPR003961">
    <property type="entry name" value="FN3_dom"/>
</dbReference>
<dbReference type="CDD" id="cd00063">
    <property type="entry name" value="FN3"/>
    <property type="match status" value="1"/>
</dbReference>
<proteinExistence type="predicted"/>
<reference evidence="3 4" key="1">
    <citation type="submission" date="2018-11" db="EMBL/GenBank/DDBJ databases">
        <title>Pseudaminobacter arsenicus sp. nov., an arsenic-resistant bacterium isolated from arsenic-rich aquifers.</title>
        <authorList>
            <person name="Mu Y."/>
        </authorList>
    </citation>
    <scope>NUCLEOTIDE SEQUENCE [LARGE SCALE GENOMIC DNA]</scope>
    <source>
        <strain evidence="3 4">CB3</strain>
    </source>
</reference>
<gene>
    <name evidence="3" type="ORF">EET67_05225</name>
</gene>
<name>A0A432VA27_9HYPH</name>
<evidence type="ECO:0000313" key="4">
    <source>
        <dbReference type="Proteomes" id="UP000281647"/>
    </source>
</evidence>
<dbReference type="InterPro" id="IPR013783">
    <property type="entry name" value="Ig-like_fold"/>
</dbReference>
<comment type="caution">
    <text evidence="3">The sequence shown here is derived from an EMBL/GenBank/DDBJ whole genome shotgun (WGS) entry which is preliminary data.</text>
</comment>
<evidence type="ECO:0000313" key="3">
    <source>
        <dbReference type="EMBL" id="RUM99041.1"/>
    </source>
</evidence>
<dbReference type="OrthoDB" id="7822067at2"/>
<accession>A0A432VA27</accession>
<dbReference type="Gene3D" id="2.60.40.10">
    <property type="entry name" value="Immunoglobulins"/>
    <property type="match status" value="1"/>
</dbReference>
<feature type="transmembrane region" description="Helical" evidence="1">
    <location>
        <begin position="56"/>
        <end position="78"/>
    </location>
</feature>
<keyword evidence="1" id="KW-0472">Membrane</keyword>
<sequence>MNNSLQLRRQHLRGFNNFLEDTTALRNPQLYKTFGFIEGIVFSTLVATGSTLAGSAFAIAAITGAVSIGLSIGLSYLASSIFAPKAPKPEDVQQSVKNPISPRMRHYGRVKVSGPWTFAEAKGGDFYKVLAIGQGPIDAVEEYWLDDTKVTLNVDGGVVEEPWASTGTPIGSVVQIKSRLGAATETHYSELASVFPEWTSDHRGDGVASLYAKQFASGQEFYLSRFPSGVNTNYRLVIRSAQVKNPVTSATEWNDNAAAVIRDYVVHKDGMRLPESIVSTPLAQAGWVTAYNRAATNIATKAGSEPRYRLWGSYSLEERPADVLGRMMASCDGRLVPTPDGGLTLDIGEWQEPTVTIDESTIVGFSEVGRGRDVLTSANTIRAKYLDPAQDYQGADADPWVDAADVGDRGEIATDMEFIMAPSHSQARRLMKLAAFRANPSWVGQFQCNLGGLAAFGERFVRISFPKFGINSVFEVQDFRFNIGEGGILQGVTLQVQSMPSAAYDWNAAQEEGDAPVYDETEVDNTVPVPDAPTVDILAGPIAHLSFSPSPSAILSIEARYKITSSGTWNSIPIEEGTTTADSSTLVEDEEYEFQLRYVTEKGRAGDWSASTVVIADSVP</sequence>
<dbReference type="EMBL" id="RKST01000003">
    <property type="protein sequence ID" value="RUM99041.1"/>
    <property type="molecule type" value="Genomic_DNA"/>
</dbReference>
<dbReference type="SUPFAM" id="SSF49265">
    <property type="entry name" value="Fibronectin type III"/>
    <property type="match status" value="1"/>
</dbReference>
<keyword evidence="1" id="KW-1133">Transmembrane helix</keyword>
<evidence type="ECO:0000256" key="1">
    <source>
        <dbReference type="SAM" id="Phobius"/>
    </source>
</evidence>
<dbReference type="Proteomes" id="UP000281647">
    <property type="component" value="Unassembled WGS sequence"/>
</dbReference>
<dbReference type="PROSITE" id="PS50853">
    <property type="entry name" value="FN3"/>
    <property type="match status" value="1"/>
</dbReference>
<dbReference type="InterPro" id="IPR036116">
    <property type="entry name" value="FN3_sf"/>
</dbReference>
<keyword evidence="1" id="KW-0812">Transmembrane</keyword>
<keyword evidence="4" id="KW-1185">Reference proteome</keyword>